<feature type="domain" description="EGF-like" evidence="6">
    <location>
        <begin position="760"/>
        <end position="794"/>
    </location>
</feature>
<reference evidence="8 9" key="1">
    <citation type="submission" date="2021-04" db="EMBL/GenBank/DDBJ databases">
        <authorList>
            <person name="Bliznina A."/>
        </authorList>
    </citation>
    <scope>NUCLEOTIDE SEQUENCE [LARGE SCALE GENOMIC DNA]</scope>
</reference>
<dbReference type="SMART" id="SM00274">
    <property type="entry name" value="FOLN"/>
    <property type="match status" value="10"/>
</dbReference>
<feature type="domain" description="EGF-like" evidence="6">
    <location>
        <begin position="523"/>
        <end position="559"/>
    </location>
</feature>
<feature type="disulfide bond" evidence="5">
    <location>
        <begin position="2592"/>
        <end position="2601"/>
    </location>
</feature>
<dbReference type="PROSITE" id="PS50132">
    <property type="entry name" value="RGS"/>
    <property type="match status" value="1"/>
</dbReference>
<gene>
    <name evidence="8" type="ORF">OKIOD_LOCUS14010</name>
</gene>
<feature type="disulfide bond" evidence="5">
    <location>
        <begin position="1182"/>
        <end position="1199"/>
    </location>
</feature>
<dbReference type="Proteomes" id="UP001158576">
    <property type="component" value="Chromosome 2"/>
</dbReference>
<feature type="disulfide bond" evidence="5">
    <location>
        <begin position="1664"/>
        <end position="1673"/>
    </location>
</feature>
<feature type="domain" description="EGF-like" evidence="6">
    <location>
        <begin position="2085"/>
        <end position="2121"/>
    </location>
</feature>
<feature type="domain" description="EGF-like" evidence="6">
    <location>
        <begin position="2233"/>
        <end position="2277"/>
    </location>
</feature>
<comment type="caution">
    <text evidence="5">Lacks conserved residue(s) required for the propagation of feature annotation.</text>
</comment>
<feature type="disulfide bond" evidence="5">
    <location>
        <begin position="1996"/>
        <end position="2005"/>
    </location>
</feature>
<feature type="disulfide bond" evidence="5">
    <location>
        <begin position="1275"/>
        <end position="1284"/>
    </location>
</feature>
<feature type="domain" description="EGF-like" evidence="6">
    <location>
        <begin position="797"/>
        <end position="833"/>
    </location>
</feature>
<feature type="disulfide bond" evidence="5">
    <location>
        <begin position="1008"/>
        <end position="1017"/>
    </location>
</feature>
<evidence type="ECO:0000313" key="9">
    <source>
        <dbReference type="Proteomes" id="UP001158576"/>
    </source>
</evidence>
<feature type="disulfide bond" evidence="5">
    <location>
        <begin position="935"/>
        <end position="944"/>
    </location>
</feature>
<dbReference type="SMART" id="SM00179">
    <property type="entry name" value="EGF_CA"/>
    <property type="match status" value="24"/>
</dbReference>
<evidence type="ECO:0000256" key="5">
    <source>
        <dbReference type="PROSITE-ProRule" id="PRU00076"/>
    </source>
</evidence>
<dbReference type="Gene3D" id="2.10.25.10">
    <property type="entry name" value="Laminin"/>
    <property type="match status" value="37"/>
</dbReference>
<accession>A0ABN7T3H4</accession>
<dbReference type="PANTHER" id="PTHR24049">
    <property type="entry name" value="CRUMBS FAMILY MEMBER"/>
    <property type="match status" value="1"/>
</dbReference>
<dbReference type="SUPFAM" id="SSF57196">
    <property type="entry name" value="EGF/Laminin"/>
    <property type="match status" value="26"/>
</dbReference>
<dbReference type="SMART" id="SM00315">
    <property type="entry name" value="RGS"/>
    <property type="match status" value="1"/>
</dbReference>
<keyword evidence="9" id="KW-1185">Reference proteome</keyword>
<feature type="domain" description="EGF-like" evidence="6">
    <location>
        <begin position="1602"/>
        <end position="1635"/>
    </location>
</feature>
<feature type="disulfide bond" evidence="5">
    <location>
        <begin position="1201"/>
        <end position="1210"/>
    </location>
</feature>
<feature type="disulfide bond" evidence="5">
    <location>
        <begin position="1476"/>
        <end position="1493"/>
    </location>
</feature>
<feature type="disulfide bond" evidence="5">
    <location>
        <begin position="2342"/>
        <end position="2351"/>
    </location>
</feature>
<feature type="disulfide bond" evidence="5">
    <location>
        <begin position="1538"/>
        <end position="1547"/>
    </location>
</feature>
<feature type="disulfide bond" evidence="5">
    <location>
        <begin position="1419"/>
        <end position="1428"/>
    </location>
</feature>
<dbReference type="CDD" id="cd00054">
    <property type="entry name" value="EGF_CA"/>
    <property type="match status" value="5"/>
</dbReference>
<organism evidence="8 9">
    <name type="scientific">Oikopleura dioica</name>
    <name type="common">Tunicate</name>
    <dbReference type="NCBI Taxonomy" id="34765"/>
    <lineage>
        <taxon>Eukaryota</taxon>
        <taxon>Metazoa</taxon>
        <taxon>Chordata</taxon>
        <taxon>Tunicata</taxon>
        <taxon>Appendicularia</taxon>
        <taxon>Copelata</taxon>
        <taxon>Oikopleuridae</taxon>
        <taxon>Oikopleura</taxon>
    </lineage>
</organism>
<feature type="domain" description="EGF-like" evidence="6">
    <location>
        <begin position="2048"/>
        <end position="2082"/>
    </location>
</feature>
<dbReference type="InterPro" id="IPR044926">
    <property type="entry name" value="RGS_subdomain_2"/>
</dbReference>
<feature type="domain" description="EGF-like" evidence="6">
    <location>
        <begin position="602"/>
        <end position="640"/>
    </location>
</feature>
<feature type="disulfide bond" evidence="5">
    <location>
        <begin position="2237"/>
        <end position="2247"/>
    </location>
</feature>
<feature type="disulfide bond" evidence="5">
    <location>
        <begin position="899"/>
        <end position="908"/>
    </location>
</feature>
<feature type="domain" description="EGF-like" evidence="6">
    <location>
        <begin position="1212"/>
        <end position="1245"/>
    </location>
</feature>
<evidence type="ECO:0000256" key="4">
    <source>
        <dbReference type="ARBA" id="ARBA00023157"/>
    </source>
</evidence>
<feature type="domain" description="EGF-like" evidence="6">
    <location>
        <begin position="2554"/>
        <end position="2602"/>
    </location>
</feature>
<dbReference type="InterPro" id="IPR051022">
    <property type="entry name" value="Notch_Cell-Fate_Det"/>
</dbReference>
<evidence type="ECO:0000256" key="2">
    <source>
        <dbReference type="ARBA" id="ARBA00022729"/>
    </source>
</evidence>
<feature type="disulfide bond" evidence="5">
    <location>
        <begin position="1311"/>
        <end position="1320"/>
    </location>
</feature>
<keyword evidence="3" id="KW-0677">Repeat</keyword>
<feature type="disulfide bond" evidence="5">
    <location>
        <begin position="1710"/>
        <end position="1719"/>
    </location>
</feature>
<dbReference type="InterPro" id="IPR036305">
    <property type="entry name" value="RGS_sf"/>
</dbReference>
<dbReference type="SMART" id="SM00181">
    <property type="entry name" value="EGF"/>
    <property type="match status" value="52"/>
</dbReference>
<feature type="domain" description="EGF-like" evidence="6">
    <location>
        <begin position="1467"/>
        <end position="1507"/>
    </location>
</feature>
<keyword evidence="4 5" id="KW-1015">Disulfide bond</keyword>
<name>A0ABN7T3H4_OIKDI</name>
<dbReference type="PANTHER" id="PTHR24049:SF22">
    <property type="entry name" value="DROSOPHILA CRUMBS HOMOLOG"/>
    <property type="match status" value="1"/>
</dbReference>
<evidence type="ECO:0000256" key="3">
    <source>
        <dbReference type="ARBA" id="ARBA00022737"/>
    </source>
</evidence>
<feature type="domain" description="EGF-like" evidence="6">
    <location>
        <begin position="2703"/>
        <end position="2743"/>
    </location>
</feature>
<feature type="domain" description="EGF-like" evidence="6">
    <location>
        <begin position="680"/>
        <end position="723"/>
    </location>
</feature>
<feature type="domain" description="EGF-like" evidence="6">
    <location>
        <begin position="1248"/>
        <end position="1285"/>
    </location>
</feature>
<dbReference type="Gene3D" id="1.10.167.10">
    <property type="entry name" value="Regulator of G-protein Signalling 4, domain 2"/>
    <property type="match status" value="1"/>
</dbReference>
<dbReference type="Pfam" id="PF00615">
    <property type="entry name" value="RGS"/>
    <property type="match status" value="1"/>
</dbReference>
<feature type="disulfide bond" evidence="5">
    <location>
        <begin position="2883"/>
        <end position="2892"/>
    </location>
</feature>
<feature type="disulfide bond" evidence="5">
    <location>
        <begin position="1691"/>
        <end position="1708"/>
    </location>
</feature>
<feature type="domain" description="EGF-like" evidence="6">
    <location>
        <begin position="1681"/>
        <end position="1720"/>
    </location>
</feature>
<feature type="domain" description="EGF-like" evidence="6">
    <location>
        <begin position="1322"/>
        <end position="1354"/>
    </location>
</feature>
<feature type="domain" description="EGF-like" evidence="6">
    <location>
        <begin position="1096"/>
        <end position="1137"/>
    </location>
</feature>
<dbReference type="InterPro" id="IPR003645">
    <property type="entry name" value="Fol_N"/>
</dbReference>
<sequence length="3330" mass="366117">MMEAKKRAAQMASEEEVAENLLFDSTDSTNPYLLHDTFPEKSEASEIFLYDFQPSEILEYSEEREYDLEYEESEESEIPEKNTRATLFVRSFDMPEDQFSMISESNEFMNLVDDTFVAEENPASFLNEILSEDEELAQSNFRVEEEEYEEYDYEYDAKEVDFATFLAEKTAPPPTKAPALVINDFNWDARADDNGDSEFQSDDEDESNRTLIFDLPEHQPVPSETPLEPSGLTLTSEWELSFQMNKGGGLPTSWVNFVEITGQDGAFLLSVWKSWDTETLEESFVTCYINECRQAAIPAENSVNYRYRQTINSQGESIGIIFVNHIEVDRTSETIVTTLEGAKIYSTRSGYRPFDGLIRHLKLYTIDGPPPPETPGILVAQNQQLQRVDSVQQTWEMSFDLRQDSAPLSETANIIDIVSIPSYVSTMFSVWQTGSDGSIQICTASQCLGTKYTISSDYSTRFTLKTKFVGQQLFLIVEVEGEERDRVQFDANVGTIAIMATSHFAPAPVRILNDFFVPSVPLTPNPCLEQPCLYGAPCIELEDDYRCGCPRDFDGKNCEVTPCDSIGDDMCNSKGKCNFVLTEESYYTECLCDPGYFGPFCQTSPCERFPCFNGGTCSNNDTFGTADCDCPGFYSGKRCEQDACFDEPCEVGAVMCVHNEERENGFECRCAENYNGELCEITPCSDYPCQNGGSCSLDMDENNIPTGGFNCSCINNYSGVVCERSPCDSALNPCNGQTCIMDGGAPRCSCDPPYIGDFCEETVCHLNPCGTSGKCYIMEDNSYKCQCDDGFSGIHCEIDACSSSPCENGGSCTVIQGGYICSCKPGFSGPNCENSPCDTGLLTCANLGVCGINEDNLPQCYCRPGTVGIYCQNTLCDLDPCLNEGECEDLEGGEYKCHCPDGYTGENCEITPCSKNNCRNGSQCLISGSSYTCDCLPNYSGDYCDIDPCHDSPCKYGTCKVDGTDTYCDCPEDLKGLFCEIDPCLGKSCENGGICVFDSENLAAKCHCASGFEGDNCHIHQACSTQPCENDGECVPKGVHFVCSCQNPFVTGDLCENSPCNDSPCLNDGECLLEAKSVTGFICDCEEGFYGARCENDPCTRNPCHLDQTCVVQQKTEENQSQTSCICDPGFSGSFCQNSVCDSQICLNGGHCSIEEGEASCTCQAGFFGNNCELTTCSDNPCFYVSSDKCVPGVDSYVCLCPEGFGGEKCEVSPCEENPCVNGGTCSLTNDLRVSCSCKDGFNGEFCQLDICHPNPCINNGLCDPTSADEFECRCPTGYSGKFCQIDSCQGNECENGSTCFPHQTGYTCQCEIGFYGEKCQFDSCSTYPCLYKATCTADSTGFTCSCPDGFSGDICQTTPCENSPCQNNGTCSIIDQDFYCDCPEGFSGRYCLEGVCSEDPCLYEGKCIGNGDDFKCECKDGYSGERCEVTPCDEHACLNDGFCSLSSDFEKGYECSCIGWLGEFCEINPCDENPCLNGAECVQIPQAPGYQCDCSGLFEVSGEHCEVTPCNTEETIQYSCFNDGVCSIQGGFPTCICQEGFYGQFCEFTPCSDNKCQNGGTCHVVARNETNPALLEDDQLFEPPQFYECECAPGFHGPDCVYDACTDIQCENGGFCLVFGLIGYCECPDGYFGSRCEENHCSDDPCGDDGTCVPLVNGFECDCNEGFSGALCHITPCDSLLEGCNQRGKCKKEGEGSGDGIESEYFCDCADGYSGEVCEVTPCDSDEGNNCVNGKCELIGDLKRESIDIEMGKEILTISELTLDWKMSFVYKSFELPQDQKFILEVVFDGRRIEVLDKEDFVSEASGSLLTISEDPDSVDFWLCTILKCERGSGSILQSKISFEKTGGTKFDIIARSDQILVTIDGKEYLRHTVKLPGNKIFYQNFSVKTVSESKSPASGNIKNFHFKATETLSDTSCFCPPGFTGSYCEITVCESFDCNGENGECFVDENGEPGCKCIGNFHGSRCEIDLCANDPCENGGICSKNNLNEQICTCSEGFLGDFCEKTVCDLFENYCQNDGTCFIDADRVAQCLCPPGITHGEENRCEISPCNAGPCGQNGLCTPISENSVSCECINEYSGEFCDQSPCDLNPCFNDGTCEVLAGKRVCTCAMGFLGDYCEKSICENIECENNASCSIEDGNFKCNCLPGFSGVKCSIRLCDDSMCLNGGKCNIDDDENPFCECPTGFTGNFCEGTPCEGDDKIECANGGQCHFSDSEVKCSCQAGISGLFCEITPCSTNPCGAGKCHLTTNQLNEAVTEYGFVCECPSGFSGPHCEITPCSSNPCHHGSCEIIDDSFACLCPSSFIGKLCEISLCELNSYCKNGGTCQADSTAEEGFVCLCNEGTSGKYCEENAAEKICAEDPLFCERGWCSVENGEKKCACHAGWHGENCERSPCQQADSEVNICNGGKCFFEMMGGGSYFNQFCRCRGKGRGEFCEFDICAINDCPRNSVCVPKASRVTESNEIIEITVENKMFIVEANDSYDDSYSYSDYDSYNESLYYDSYYDSYDDSYTYEDFIISRELGINSKLFENNSKKRYTCECLPGFYGHTCQKSVCNPNPCENRGNCIPKKAMKDRGSTTASDMTFECDCFTGFTGQKCQNNVCSDVACLNGGECRISGIDWAAIFGGEEESSGDGNDPNDPGITGRPFCTCPDHFHGVLCEQSICTDESPCLNNGKCVPTSTGGFTCHCAAGFSGVNCGIDPCAGFENCGANGKCVVRFTKNGALPKCECDHGWKGEFCEEENCFEKCKFGFCRDPTLPQGTVANTCLCEIDWVGEWCDIPKNGCNYGECGPGTCIDNLCECPQGFFGEKCELSICDDACENGGSCEIITNSIGPASYQCFCPDFATGANCVLTPCDSSDPCKNGGKCQLDESGSITCECPDAWEGDFCEKKKVQSLCFESALKGLKKPGVCNFQPICQDDPMMEDFVQINVVNSGFSIGLDPAKIHNWSLNIRIETFQKSTLNVSILGPGRIAHFIKKTPRQYIYDFNIEPEKSVDNDLMIYVAGIGAEALKEARFFLFPDKEEYRSCFPDVDWAENFNRVEKVLTRMSTFDRKESSSKERAKSEERSWRSQSARTFGIKSSLEKRLANLRIPVKNNEELDIRKRSRNSVKATEDNIASLDLAQRLQLKEKILQRLQLQKCSFDHSLQKSCHKFSTAADTSIQYCSTRAPCDPFLPECEISGSEFWPKKIQDGLQPRPTKINHQRWKFGFTDMLRCPDGLARFQIFLESEYAAENLAFYLQTRRFKFGPTGRMLNVAKAIFERFLAEDCVEPVNLPHTIQRKIEESVNNGEVNRFIFDDASKHILALIRRDSYKRFLASKIYNETI</sequence>
<feature type="domain" description="EGF-like" evidence="6">
    <location>
        <begin position="910"/>
        <end position="945"/>
    </location>
</feature>
<feature type="domain" description="EGF-like" evidence="6">
    <location>
        <begin position="1286"/>
        <end position="1321"/>
    </location>
</feature>
<protein>
    <submittedName>
        <fullName evidence="8">Oidioi.mRNA.OKI2018_I69.chr2.g5245.t1.cds</fullName>
    </submittedName>
</protein>
<feature type="disulfide bond" evidence="5">
    <location>
        <begin position="2111"/>
        <end position="2120"/>
    </location>
</feature>
<feature type="domain" description="EGF-like" evidence="6">
    <location>
        <begin position="1969"/>
        <end position="2006"/>
    </location>
</feature>
<feature type="domain" description="EGF-like" evidence="6">
    <location>
        <begin position="1512"/>
        <end position="1548"/>
    </location>
</feature>
<dbReference type="Pfam" id="PF12661">
    <property type="entry name" value="hEGF"/>
    <property type="match status" value="1"/>
</dbReference>
<dbReference type="PRINTS" id="PR01301">
    <property type="entry name" value="RGSPROTEIN"/>
</dbReference>
<feature type="disulfide bond" evidence="5">
    <location>
        <begin position="2692"/>
        <end position="2701"/>
    </location>
</feature>
<dbReference type="PROSITE" id="PS50026">
    <property type="entry name" value="EGF_3"/>
    <property type="match status" value="32"/>
</dbReference>
<dbReference type="PROSITE" id="PS00022">
    <property type="entry name" value="EGF_1"/>
    <property type="match status" value="23"/>
</dbReference>
<dbReference type="Pfam" id="PF25024">
    <property type="entry name" value="EGF_TEN"/>
    <property type="match status" value="1"/>
</dbReference>
<feature type="disulfide bond" evidence="5">
    <location>
        <begin position="989"/>
        <end position="1006"/>
    </location>
</feature>
<feature type="domain" description="EGF-like" evidence="6">
    <location>
        <begin position="1056"/>
        <end position="1095"/>
    </location>
</feature>
<feature type="disulfide bond" evidence="5">
    <location>
        <begin position="2733"/>
        <end position="2742"/>
    </location>
</feature>
<feature type="disulfide bond" evidence="5">
    <location>
        <begin position="2184"/>
        <end position="2193"/>
    </location>
</feature>
<feature type="disulfide bond" evidence="5">
    <location>
        <begin position="2267"/>
        <end position="2276"/>
    </location>
</feature>
<feature type="disulfide bond" evidence="5">
    <location>
        <begin position="713"/>
        <end position="722"/>
    </location>
</feature>
<dbReference type="SUPFAM" id="SSF48097">
    <property type="entry name" value="Regulator of G-protein signaling, RGS"/>
    <property type="match status" value="1"/>
</dbReference>
<feature type="disulfide bond" evidence="5">
    <location>
        <begin position="1127"/>
        <end position="1136"/>
    </location>
</feature>
<feature type="disulfide bond" evidence="5">
    <location>
        <begin position="1383"/>
        <end position="1392"/>
    </location>
</feature>
<keyword evidence="2" id="KW-0732">Signal</keyword>
<feature type="disulfide bond" evidence="5">
    <location>
        <begin position="630"/>
        <end position="639"/>
    </location>
</feature>
<feature type="domain" description="EGF-like" evidence="6">
    <location>
        <begin position="2157"/>
        <end position="2194"/>
    </location>
</feature>
<feature type="domain" description="EGF-like" evidence="6">
    <location>
        <begin position="2664"/>
        <end position="2702"/>
    </location>
</feature>
<feature type="domain" description="EGF-like" evidence="6">
    <location>
        <begin position="1394"/>
        <end position="1429"/>
    </location>
</feature>
<dbReference type="InterPro" id="IPR001881">
    <property type="entry name" value="EGF-like_Ca-bd_dom"/>
</dbReference>
<evidence type="ECO:0000259" key="6">
    <source>
        <dbReference type="PROSITE" id="PS50026"/>
    </source>
</evidence>
<feature type="domain" description="EGF-like" evidence="6">
    <location>
        <begin position="2855"/>
        <end position="2893"/>
    </location>
</feature>
<dbReference type="InterPro" id="IPR000742">
    <property type="entry name" value="EGF"/>
</dbReference>
<dbReference type="PROSITE" id="PS01186">
    <property type="entry name" value="EGF_2"/>
    <property type="match status" value="17"/>
</dbReference>
<feature type="disulfide bond" evidence="5">
    <location>
        <begin position="549"/>
        <end position="558"/>
    </location>
</feature>
<evidence type="ECO:0000259" key="7">
    <source>
        <dbReference type="PROSITE" id="PS50132"/>
    </source>
</evidence>
<dbReference type="InterPro" id="IPR016137">
    <property type="entry name" value="RGS"/>
</dbReference>
<feature type="disulfide bond" evidence="5">
    <location>
        <begin position="1085"/>
        <end position="1094"/>
    </location>
</feature>
<dbReference type="Pfam" id="PF00008">
    <property type="entry name" value="EGF"/>
    <property type="match status" value="6"/>
</dbReference>
<feature type="disulfide bond" evidence="5">
    <location>
        <begin position="823"/>
        <end position="832"/>
    </location>
</feature>
<feature type="disulfide bond" evidence="5">
    <location>
        <begin position="611"/>
        <end position="628"/>
    </location>
</feature>
<evidence type="ECO:0000313" key="8">
    <source>
        <dbReference type="EMBL" id="CAG5110897.1"/>
    </source>
</evidence>
<feature type="domain" description="EGF-like" evidence="6">
    <location>
        <begin position="980"/>
        <end position="1018"/>
    </location>
</feature>
<proteinExistence type="predicted"/>
<dbReference type="InterPro" id="IPR013032">
    <property type="entry name" value="EGF-like_CS"/>
</dbReference>
<feature type="domain" description="EGF-like" evidence="6">
    <location>
        <begin position="1638"/>
        <end position="1674"/>
    </location>
</feature>
<keyword evidence="1 5" id="KW-0245">EGF-like domain</keyword>
<feature type="domain" description="EGF-like" evidence="6">
    <location>
        <begin position="2312"/>
        <end position="2352"/>
    </location>
</feature>
<dbReference type="EMBL" id="OU015567">
    <property type="protein sequence ID" value="CAG5110897.1"/>
    <property type="molecule type" value="Genomic_DNA"/>
</dbReference>
<feature type="domain" description="EGF-like" evidence="6">
    <location>
        <begin position="872"/>
        <end position="909"/>
    </location>
</feature>
<evidence type="ECO:0000256" key="1">
    <source>
        <dbReference type="ARBA" id="ARBA00022536"/>
    </source>
</evidence>
<feature type="domain" description="EGF-like" evidence="6">
    <location>
        <begin position="1357"/>
        <end position="1393"/>
    </location>
</feature>
<feature type="domain" description="EGF-like" evidence="6">
    <location>
        <begin position="1173"/>
        <end position="1211"/>
    </location>
</feature>
<feature type="domain" description="RGS" evidence="7">
    <location>
        <begin position="3213"/>
        <end position="3330"/>
    </location>
</feature>